<comment type="caution">
    <text evidence="1">The sequence shown here is derived from an EMBL/GenBank/DDBJ whole genome shotgun (WGS) entry which is preliminary data.</text>
</comment>
<dbReference type="RefSeq" id="WP_154506010.1">
    <property type="nucleotide sequence ID" value="NZ_VUMN01000062.1"/>
</dbReference>
<reference evidence="1 2" key="1">
    <citation type="submission" date="2019-08" db="EMBL/GenBank/DDBJ databases">
        <title>In-depth cultivation of the pig gut microbiome towards novel bacterial diversity and tailored functional studies.</title>
        <authorList>
            <person name="Wylensek D."/>
            <person name="Hitch T.C.A."/>
            <person name="Clavel T."/>
        </authorList>
    </citation>
    <scope>NUCLEOTIDE SEQUENCE [LARGE SCALE GENOMIC DNA]</scope>
    <source>
        <strain evidence="1 2">Oil+RF-744-GAM-WT-6</strain>
    </source>
</reference>
<dbReference type="EMBL" id="VUMN01000062">
    <property type="protein sequence ID" value="MSS59850.1"/>
    <property type="molecule type" value="Genomic_DNA"/>
</dbReference>
<name>A0A7X2NUR1_9FIRM</name>
<evidence type="ECO:0000313" key="1">
    <source>
        <dbReference type="EMBL" id="MSS59850.1"/>
    </source>
</evidence>
<organism evidence="1 2">
    <name type="scientific">Stecheria intestinalis</name>
    <dbReference type="NCBI Taxonomy" id="2606630"/>
    <lineage>
        <taxon>Bacteria</taxon>
        <taxon>Bacillati</taxon>
        <taxon>Bacillota</taxon>
        <taxon>Erysipelotrichia</taxon>
        <taxon>Erysipelotrichales</taxon>
        <taxon>Erysipelotrichaceae</taxon>
        <taxon>Stecheria</taxon>
    </lineage>
</organism>
<accession>A0A7X2NUR1</accession>
<evidence type="ECO:0000313" key="2">
    <source>
        <dbReference type="Proteomes" id="UP000461880"/>
    </source>
</evidence>
<dbReference type="Proteomes" id="UP000461880">
    <property type="component" value="Unassembled WGS sequence"/>
</dbReference>
<sequence>MTEEIECHGICEYCPEKRICREYNRDNIMYQMLIDDLIESIKDQNLEIIALRRLLMRYIRPEYRDGLQDDIFSALYPQTVPISYDSYIQEFYRGRDPFDEPGYIREMKKYASGKMTQYHPNIYREAIKTRTRTRSR</sequence>
<gene>
    <name evidence="1" type="ORF">FYJ51_13215</name>
</gene>
<proteinExistence type="predicted"/>
<protein>
    <submittedName>
        <fullName evidence="1">Uncharacterized protein</fullName>
    </submittedName>
</protein>
<dbReference type="AlphaFoldDB" id="A0A7X2NUR1"/>
<keyword evidence="2" id="KW-1185">Reference proteome</keyword>